<dbReference type="Pfam" id="PF04326">
    <property type="entry name" value="SLFN_AlbA_2"/>
    <property type="match status" value="1"/>
</dbReference>
<dbReference type="InterPro" id="IPR045864">
    <property type="entry name" value="aa-tRNA-synth_II/BPL/LPL"/>
</dbReference>
<dbReference type="SUPFAM" id="SSF55681">
    <property type="entry name" value="Class II aaRS and biotin synthetases"/>
    <property type="match status" value="1"/>
</dbReference>
<dbReference type="Gene3D" id="3.40.50.300">
    <property type="entry name" value="P-loop containing nucleotide triphosphate hydrolases"/>
    <property type="match status" value="1"/>
</dbReference>
<dbReference type="Pfam" id="PF05773">
    <property type="entry name" value="RWD"/>
    <property type="match status" value="1"/>
</dbReference>
<dbReference type="InterPro" id="IPR007421">
    <property type="entry name" value="Schlafen_AlbA_2_dom"/>
</dbReference>
<dbReference type="CDD" id="cd23823">
    <property type="entry name" value="RWD_GCN2"/>
    <property type="match status" value="1"/>
</dbReference>
<dbReference type="PROSITE" id="PS00108">
    <property type="entry name" value="PROTEIN_KINASE_ST"/>
    <property type="match status" value="1"/>
</dbReference>
<dbReference type="InterPro" id="IPR011009">
    <property type="entry name" value="Kinase-like_dom_sf"/>
</dbReference>
<dbReference type="Gene3D" id="3.30.200.20">
    <property type="entry name" value="Phosphorylase Kinase, domain 1"/>
    <property type="match status" value="1"/>
</dbReference>
<dbReference type="Pfam" id="PF00931">
    <property type="entry name" value="NB-ARC"/>
    <property type="match status" value="1"/>
</dbReference>
<dbReference type="Gene3D" id="1.10.510.10">
    <property type="entry name" value="Transferase(Phosphotransferase) domain 1"/>
    <property type="match status" value="1"/>
</dbReference>
<feature type="compositionally biased region" description="Polar residues" evidence="10">
    <location>
        <begin position="1"/>
        <end position="20"/>
    </location>
</feature>
<feature type="compositionally biased region" description="Pro residues" evidence="10">
    <location>
        <begin position="514"/>
        <end position="523"/>
    </location>
</feature>
<feature type="region of interest" description="Disordered" evidence="10">
    <location>
        <begin position="1498"/>
        <end position="1525"/>
    </location>
</feature>
<dbReference type="PANTHER" id="PTHR11042:SF136">
    <property type="entry name" value="EIF-2-ALPHA KINASE GCN2"/>
    <property type="match status" value="1"/>
</dbReference>
<keyword evidence="3" id="KW-0808">Transferase</keyword>
<evidence type="ECO:0000259" key="11">
    <source>
        <dbReference type="PROSITE" id="PS50011"/>
    </source>
</evidence>
<evidence type="ECO:0000256" key="6">
    <source>
        <dbReference type="ARBA" id="ARBA00022840"/>
    </source>
</evidence>
<dbReference type="SMART" id="SM00591">
    <property type="entry name" value="RWD"/>
    <property type="match status" value="1"/>
</dbReference>
<dbReference type="InterPro" id="IPR008271">
    <property type="entry name" value="Ser/Thr_kinase_AS"/>
</dbReference>
<feature type="region of interest" description="Disordered" evidence="10">
    <location>
        <begin position="2380"/>
        <end position="2478"/>
    </location>
</feature>
<feature type="domain" description="RWD" evidence="12">
    <location>
        <begin position="42"/>
        <end position="144"/>
    </location>
</feature>
<evidence type="ECO:0000256" key="5">
    <source>
        <dbReference type="ARBA" id="ARBA00022777"/>
    </source>
</evidence>
<feature type="region of interest" description="Disordered" evidence="10">
    <location>
        <begin position="1"/>
        <end position="26"/>
    </location>
</feature>
<feature type="compositionally biased region" description="Low complexity" evidence="10">
    <location>
        <begin position="1869"/>
        <end position="1881"/>
    </location>
</feature>
<dbReference type="SUPFAM" id="SSF52540">
    <property type="entry name" value="P-loop containing nucleoside triphosphate hydrolases"/>
    <property type="match status" value="1"/>
</dbReference>
<name>A0ABQ8U793_9EUKA</name>
<feature type="region of interest" description="Disordered" evidence="10">
    <location>
        <begin position="684"/>
        <end position="727"/>
    </location>
</feature>
<dbReference type="InterPro" id="IPR027417">
    <property type="entry name" value="P-loop_NTPase"/>
</dbReference>
<evidence type="ECO:0000313" key="14">
    <source>
        <dbReference type="Proteomes" id="UP001141327"/>
    </source>
</evidence>
<dbReference type="PANTHER" id="PTHR11042">
    <property type="entry name" value="EUKARYOTIC TRANSLATION INITIATION FACTOR 2-ALPHA KINASE EIF2-ALPHA KINASE -RELATED"/>
    <property type="match status" value="1"/>
</dbReference>
<feature type="domain" description="Protein kinase" evidence="11">
    <location>
        <begin position="647"/>
        <end position="1013"/>
    </location>
</feature>
<feature type="compositionally biased region" description="Pro residues" evidence="10">
    <location>
        <begin position="2440"/>
        <end position="2456"/>
    </location>
</feature>
<keyword evidence="5 13" id="KW-0418">Kinase</keyword>
<dbReference type="SUPFAM" id="SSF54495">
    <property type="entry name" value="UBC-like"/>
    <property type="match status" value="1"/>
</dbReference>
<evidence type="ECO:0000313" key="13">
    <source>
        <dbReference type="EMBL" id="KAJ4455189.1"/>
    </source>
</evidence>
<feature type="region of interest" description="Disordered" evidence="10">
    <location>
        <begin position="1868"/>
        <end position="1932"/>
    </location>
</feature>
<evidence type="ECO:0000256" key="7">
    <source>
        <dbReference type="ARBA" id="ARBA00037982"/>
    </source>
</evidence>
<dbReference type="Pfam" id="PF00069">
    <property type="entry name" value="Pkinase"/>
    <property type="match status" value="2"/>
</dbReference>
<keyword evidence="14" id="KW-1185">Reference proteome</keyword>
<feature type="compositionally biased region" description="Acidic residues" evidence="10">
    <location>
        <begin position="611"/>
        <end position="644"/>
    </location>
</feature>
<dbReference type="InterPro" id="IPR041715">
    <property type="entry name" value="HisRS-like_core"/>
</dbReference>
<dbReference type="PROSITE" id="PS50908">
    <property type="entry name" value="RWD"/>
    <property type="match status" value="1"/>
</dbReference>
<evidence type="ECO:0000256" key="10">
    <source>
        <dbReference type="SAM" id="MobiDB-lite"/>
    </source>
</evidence>
<comment type="caution">
    <text evidence="13">The sequence shown here is derived from an EMBL/GenBank/DDBJ whole genome shotgun (WGS) entry which is preliminary data.</text>
</comment>
<dbReference type="EMBL" id="JAPMOS010000116">
    <property type="protein sequence ID" value="KAJ4455189.1"/>
    <property type="molecule type" value="Genomic_DNA"/>
</dbReference>
<reference evidence="13" key="1">
    <citation type="journal article" date="2022" name="bioRxiv">
        <title>Genomics of Preaxostyla Flagellates Illuminates Evolutionary Transitions and the Path Towards Mitochondrial Loss.</title>
        <authorList>
            <person name="Novak L.V.F."/>
            <person name="Treitli S.C."/>
            <person name="Pyrih J."/>
            <person name="Halakuc P."/>
            <person name="Pipaliya S.V."/>
            <person name="Vacek V."/>
            <person name="Brzon O."/>
            <person name="Soukal P."/>
            <person name="Eme L."/>
            <person name="Dacks J.B."/>
            <person name="Karnkowska A."/>
            <person name="Elias M."/>
            <person name="Hampl V."/>
        </authorList>
    </citation>
    <scope>NUCLEOTIDE SEQUENCE</scope>
    <source>
        <strain evidence="13">RCP-MX</strain>
    </source>
</reference>
<dbReference type="InterPro" id="IPR000719">
    <property type="entry name" value="Prot_kinase_dom"/>
</dbReference>
<dbReference type="SMART" id="SM00220">
    <property type="entry name" value="S_TKc"/>
    <property type="match status" value="1"/>
</dbReference>
<dbReference type="InterPro" id="IPR006575">
    <property type="entry name" value="RWD_dom"/>
</dbReference>
<dbReference type="Pfam" id="PF13393">
    <property type="entry name" value="tRNA-synt_His"/>
    <property type="match status" value="1"/>
</dbReference>
<evidence type="ECO:0000256" key="3">
    <source>
        <dbReference type="ARBA" id="ARBA00022679"/>
    </source>
</evidence>
<keyword evidence="6" id="KW-0067">ATP-binding</keyword>
<feature type="compositionally biased region" description="Low complexity" evidence="10">
    <location>
        <begin position="651"/>
        <end position="661"/>
    </location>
</feature>
<feature type="compositionally biased region" description="Low complexity" evidence="10">
    <location>
        <begin position="694"/>
        <end position="705"/>
    </location>
</feature>
<organism evidence="13 14">
    <name type="scientific">Paratrimastix pyriformis</name>
    <dbReference type="NCBI Taxonomy" id="342808"/>
    <lineage>
        <taxon>Eukaryota</taxon>
        <taxon>Metamonada</taxon>
        <taxon>Preaxostyla</taxon>
        <taxon>Paratrimastigidae</taxon>
        <taxon>Paratrimastix</taxon>
    </lineage>
</organism>
<dbReference type="InterPro" id="IPR002182">
    <property type="entry name" value="NB-ARC"/>
</dbReference>
<keyword evidence="4" id="KW-0547">Nucleotide-binding</keyword>
<dbReference type="EC" id="2.7.11.1" evidence="1"/>
<dbReference type="SUPFAM" id="SSF56112">
    <property type="entry name" value="Protein kinase-like (PK-like)"/>
    <property type="match status" value="1"/>
</dbReference>
<evidence type="ECO:0000259" key="12">
    <source>
        <dbReference type="PROSITE" id="PS50908"/>
    </source>
</evidence>
<gene>
    <name evidence="13" type="ORF">PAPYR_9921</name>
</gene>
<keyword evidence="2" id="KW-0723">Serine/threonine-protein kinase</keyword>
<proteinExistence type="inferred from homology"/>
<protein>
    <recommendedName>
        <fullName evidence="1">non-specific serine/threonine protein kinase</fullName>
        <ecNumber evidence="1">2.7.11.1</ecNumber>
    </recommendedName>
</protein>
<dbReference type="Proteomes" id="UP001141327">
    <property type="component" value="Unassembled WGS sequence"/>
</dbReference>
<evidence type="ECO:0000256" key="8">
    <source>
        <dbReference type="ARBA" id="ARBA00047899"/>
    </source>
</evidence>
<sequence>MSKTEPTQHFRSSGCAQTTHKTSKDGVHEEVDPVFFTSEAQAELEALQVIFESHFTSSPTGCDLEIVPHPADPEKNYSCVKLRLSLNGNYPGIIPAIQVVQVRGLSKKHCEELENSLKREAETYRGEEMAFRLAESAKDFLLQHNEVRLRFPEFSSWPQAIPSLHDEMRNRVEAEQAKATPTPPTEVPSPSIQANMEQWTATARAMKTYDDVSFAVPSPRLPSAVPLASAVSQLSSTPAGHRPGPHPSSLAATELFTAPPRSMTPADSGRPEYRSPFDTRRAALLTHLLWIHCRRTAGNFTEMIKDLVGMGVFEPDSLASILASRRALPTAEGPADVMYPRPLKEQITTLFRSHGPLHPSVGELLDSPVTLAPYYVSNFEELEFLGRGAFGEVVRLSSRSLEERERILREVRTLSILQHENVVRYHQAWIESSSRDIHTLADEASDQSGDDRTGGKEKRPPKASKRKPGAGRRPKKHAPSAEHNPFQLLQSSIGEPSRGLSELPPVSTAGPAAARPPSPPLAPAIPTAPSIPELAPETSAWSPDRSPEWQTYTTRRGTKFREPLPPSPPAASMPCSKAAGPLPTPSQPLGLAANIPTAASVRPCQKKGTDEEPDEEEGGDDEEEEEEDEREDEEEEEEEEEEEDGIHSDGESSSSGSSRSLSRFEDSDSDSLVVFARAPEPPLAVSPAKVMPRSPESSASDSSPDLPEDSDAPTAVHQPHRDEDSPAPQLPMLLFIQMEFCPRQSLAQVASHLHATLLPGHPDPADQMIRNHELTDEKQIWVIFQQILEGLAHIHSQGIIHRDLKPQNIFVARSGDVKQEQIIPIGDNHAHLFYLSWFFLLFLLSRNDTTITTPPNPTPPSHPFTPHDAALLLCSTIPGQIGDFGLSTLASTRQRAPDSVKIASKRADLPSGPERTSKVGTFFYRAPELDQNAYDEKVDMFSLGIILFECWYHPFETQSERSRVLMALRRDLTFPEEFTRLHMTRQCELIRWLLDPDPAKRPTARQLLRDQRMPLQVQDDAMLMALRSATDPHTPYHRELMQMLFVKSEDVLGPEPPVSRVPHPSSDSSASRSLSALITTAHAVCRAHAATFLPAGLLEPKSSATALTLMDERGALNVIRTNLTAAFAAHVAATNTQWIRRYDVGPVWRAGLPDEVGHEDSGRPVEDHLCSFDIVEGMDPDPSGIPPPVRNVECLLVALDLATRGGCTAKNLCIRIGHAAFVAAILAKSGIAQQQAWSILECLKHPWKDAQKLLVQQFHLSEARAAQLRHMSELAGPARGSLAKLAQLETFAGAAEASREIEEMLGWAVRMGLSEELFLVDPTLHGRVPFLRGVCFEICLRGPLSTSPTFEIGFGGRYCASTARPIPCVGVQVALDRVVAAVQIVHPTPLVHVTSAGFEKALPEIISITSQLWQEGISASYALAKPAEKADILQRCLHQGFAIVIIVRPSTGSGFAFKIHNLLPSRRHGREGGITDPPEYDLQRQEVVHHVKLLLGGSAETPSVPQGKPWKVPGRSPARDPPLPPDVLEEDRVDGLPGNGRATRGALAVHISATDEALETKNMASKPSPVALGKHFGNLLDSTRDSMICFEDSKQATPRGHMGHILRRSSYSHYFMAQDFIVDALKLGIRNRALSGLIWIKVDRGVLTGCLPNDLKIVLVFLSPTSAIRSPAPWPMRSPVPWPARSPVPTPQAYQYNAPIEFEENREHEFKAVQITKKLSEMVVHLASEYMNAFLNTRGGTIYFGVEDNGIIKGIRVDRKMRDTLRLGIDSAVNLYRPQVDPSLYTVTFVPVVGGPFEDLAVLQISVQKGRSPVYFTKPDRFSAYLRRDGGNIRMSPEVIEQRIKFGNTTPEIDPLLGIPSLVPPLSPMPLGEAPGSCGPSPMGPPPPPAIAISPSGASPFSASSEQAPGSARSRPPSPMRTASIPIPTISNLRGGTGISRMDGHSPLDPSPLFGVSPTQSARIPPPALPRAFIGRERELEQIMRFVTESTEPCKVISLFGMPCCGKSALAHRLVRDLTVQGWDHTLFQDLKGILTKKVEPLEAMQAMILSAMPSVQLPDNPSLVKGLYQGIFQAKRTVLLLENCSTQEQVAELLPLFSECIVLVTSRRHLALTLTVETLEMRLGPLDSQDAAELLMTLAPSADPASIPALVEALGYLPNAITQAARITVLRRLTPALLLSKLTDEHPPVELLRELVMPEYGPADYNEAHFVALSVFGGSFSIAAAAHVLQLAPDETVFALGELVESSLLQYDETLKRYVCNDLLRLYTRRANEEKLTEPELRLCEFCADRIHELTAVRMERRLDELLQDTHNFCRCFRILRGFGYSPQPPQSGPALLFLLTRINTDLQGSGLIANFPVELMREWEQLDVLLGTRIPSKKATGAGLLTPDSDLTSAPLPLAETRRAPKKKHGTAYFQVKVSPTDEAGDGPTRGSDETQTPRPPPAFSTPEAPPPTETTPTAASEDPTDPPISVHPALL</sequence>
<evidence type="ECO:0000256" key="1">
    <source>
        <dbReference type="ARBA" id="ARBA00012513"/>
    </source>
</evidence>
<dbReference type="Gene3D" id="3.30.950.30">
    <property type="entry name" value="Schlafen, AAA domain"/>
    <property type="match status" value="1"/>
</dbReference>
<feature type="region of interest" description="Disordered" evidence="10">
    <location>
        <begin position="443"/>
        <end position="666"/>
    </location>
</feature>
<evidence type="ECO:0000256" key="4">
    <source>
        <dbReference type="ARBA" id="ARBA00022741"/>
    </source>
</evidence>
<feature type="compositionally biased region" description="Low complexity" evidence="10">
    <location>
        <begin position="1891"/>
        <end position="1924"/>
    </location>
</feature>
<dbReference type="InterPro" id="IPR050339">
    <property type="entry name" value="CC_SR_Kinase"/>
</dbReference>
<comment type="catalytic activity">
    <reaction evidence="9">
        <text>L-seryl-[protein] + ATP = O-phospho-L-seryl-[protein] + ADP + H(+)</text>
        <dbReference type="Rhea" id="RHEA:17989"/>
        <dbReference type="Rhea" id="RHEA-COMP:9863"/>
        <dbReference type="Rhea" id="RHEA-COMP:11604"/>
        <dbReference type="ChEBI" id="CHEBI:15378"/>
        <dbReference type="ChEBI" id="CHEBI:29999"/>
        <dbReference type="ChEBI" id="CHEBI:30616"/>
        <dbReference type="ChEBI" id="CHEBI:83421"/>
        <dbReference type="ChEBI" id="CHEBI:456216"/>
        <dbReference type="EC" id="2.7.11.1"/>
    </reaction>
</comment>
<comment type="similarity">
    <text evidence="7">Belongs to the protein kinase superfamily. Ser/Thr protein kinase family. GCN2 subfamily.</text>
</comment>
<accession>A0ABQ8U793</accession>
<feature type="compositionally biased region" description="Basic and acidic residues" evidence="10">
    <location>
        <begin position="449"/>
        <end position="460"/>
    </location>
</feature>
<comment type="catalytic activity">
    <reaction evidence="8">
        <text>L-threonyl-[protein] + ATP = O-phospho-L-threonyl-[protein] + ADP + H(+)</text>
        <dbReference type="Rhea" id="RHEA:46608"/>
        <dbReference type="Rhea" id="RHEA-COMP:11060"/>
        <dbReference type="Rhea" id="RHEA-COMP:11605"/>
        <dbReference type="ChEBI" id="CHEBI:15378"/>
        <dbReference type="ChEBI" id="CHEBI:30013"/>
        <dbReference type="ChEBI" id="CHEBI:30616"/>
        <dbReference type="ChEBI" id="CHEBI:61977"/>
        <dbReference type="ChEBI" id="CHEBI:456216"/>
        <dbReference type="EC" id="2.7.11.1"/>
    </reaction>
</comment>
<evidence type="ECO:0000256" key="2">
    <source>
        <dbReference type="ARBA" id="ARBA00022527"/>
    </source>
</evidence>
<dbReference type="InterPro" id="IPR016135">
    <property type="entry name" value="UBQ-conjugating_enzyme/RWD"/>
</dbReference>
<dbReference type="Gene3D" id="3.30.930.10">
    <property type="entry name" value="Bira Bifunctional Protein, Domain 2"/>
    <property type="match status" value="1"/>
</dbReference>
<dbReference type="GO" id="GO:0016301">
    <property type="term" value="F:kinase activity"/>
    <property type="evidence" value="ECO:0007669"/>
    <property type="project" value="UniProtKB-KW"/>
</dbReference>
<dbReference type="InterPro" id="IPR038461">
    <property type="entry name" value="Schlafen_AlbA_2_dom_sf"/>
</dbReference>
<dbReference type="PROSITE" id="PS50011">
    <property type="entry name" value="PROTEIN_KINASE_DOM"/>
    <property type="match status" value="1"/>
</dbReference>
<dbReference type="Gene3D" id="3.10.110.10">
    <property type="entry name" value="Ubiquitin Conjugating Enzyme"/>
    <property type="match status" value="1"/>
</dbReference>
<evidence type="ECO:0000256" key="9">
    <source>
        <dbReference type="ARBA" id="ARBA00048679"/>
    </source>
</evidence>
<feature type="compositionally biased region" description="Basic residues" evidence="10">
    <location>
        <begin position="461"/>
        <end position="478"/>
    </location>
</feature>